<organism evidence="4 5">
    <name type="scientific">Cryobacterium fucosi</name>
    <dbReference type="NCBI Taxonomy" id="1259157"/>
    <lineage>
        <taxon>Bacteria</taxon>
        <taxon>Bacillati</taxon>
        <taxon>Actinomycetota</taxon>
        <taxon>Actinomycetes</taxon>
        <taxon>Micrococcales</taxon>
        <taxon>Microbacteriaceae</taxon>
        <taxon>Cryobacterium</taxon>
    </lineage>
</organism>
<name>A0A4R9B9N9_9MICO</name>
<dbReference type="EMBL" id="SOHH01000061">
    <property type="protein sequence ID" value="TFD78252.1"/>
    <property type="molecule type" value="Genomic_DNA"/>
</dbReference>
<dbReference type="PANTHER" id="PTHR43420:SF44">
    <property type="entry name" value="ACETYLTRANSFERASE YPEA"/>
    <property type="match status" value="1"/>
</dbReference>
<protein>
    <submittedName>
        <fullName evidence="4">GNAT family N-acetyltransferase</fullName>
    </submittedName>
</protein>
<gene>
    <name evidence="4" type="ORF">E3T48_07370</name>
</gene>
<evidence type="ECO:0000259" key="3">
    <source>
        <dbReference type="PROSITE" id="PS51186"/>
    </source>
</evidence>
<dbReference type="OrthoDB" id="9790865at2"/>
<dbReference type="GO" id="GO:0016747">
    <property type="term" value="F:acyltransferase activity, transferring groups other than amino-acyl groups"/>
    <property type="evidence" value="ECO:0007669"/>
    <property type="project" value="InterPro"/>
</dbReference>
<reference evidence="4 5" key="1">
    <citation type="submission" date="2019-03" db="EMBL/GenBank/DDBJ databases">
        <title>Genomics of glacier-inhabiting Cryobacterium strains.</title>
        <authorList>
            <person name="Liu Q."/>
            <person name="Xin Y.-H."/>
        </authorList>
    </citation>
    <scope>NUCLEOTIDE SEQUENCE [LARGE SCALE GENOMIC DNA]</scope>
    <source>
        <strain evidence="4 5">Hh4</strain>
    </source>
</reference>
<dbReference type="PANTHER" id="PTHR43420">
    <property type="entry name" value="ACETYLTRANSFERASE"/>
    <property type="match status" value="1"/>
</dbReference>
<proteinExistence type="predicted"/>
<keyword evidence="5" id="KW-1185">Reference proteome</keyword>
<accession>A0A4R9B9N9</accession>
<comment type="caution">
    <text evidence="4">The sequence shown here is derived from an EMBL/GenBank/DDBJ whole genome shotgun (WGS) entry which is preliminary data.</text>
</comment>
<evidence type="ECO:0000313" key="4">
    <source>
        <dbReference type="EMBL" id="TFD78252.1"/>
    </source>
</evidence>
<dbReference type="AlphaFoldDB" id="A0A4R9B9N9"/>
<dbReference type="PROSITE" id="PS51186">
    <property type="entry name" value="GNAT"/>
    <property type="match status" value="1"/>
</dbReference>
<dbReference type="Proteomes" id="UP000298313">
    <property type="component" value="Unassembled WGS sequence"/>
</dbReference>
<evidence type="ECO:0000256" key="2">
    <source>
        <dbReference type="ARBA" id="ARBA00023315"/>
    </source>
</evidence>
<feature type="domain" description="N-acetyltransferase" evidence="3">
    <location>
        <begin position="3"/>
        <end position="163"/>
    </location>
</feature>
<dbReference type="InterPro" id="IPR050680">
    <property type="entry name" value="YpeA/RimI_acetyltransf"/>
</dbReference>
<keyword evidence="1 4" id="KW-0808">Transferase</keyword>
<evidence type="ECO:0000313" key="5">
    <source>
        <dbReference type="Proteomes" id="UP000298313"/>
    </source>
</evidence>
<dbReference type="RefSeq" id="WP_134523314.1">
    <property type="nucleotide sequence ID" value="NZ_SOHH01000061.1"/>
</dbReference>
<dbReference type="InterPro" id="IPR016181">
    <property type="entry name" value="Acyl_CoA_acyltransferase"/>
</dbReference>
<sequence length="163" mass="17985">MTLHIRDAATEDIDFLAVMLLEAINWRQDRQTATLQSIMNSPGLWHYLSDWKRGSDFGFVAHEAEDKPLGAAWARFMTAEDPGYGFVDEGIPELGMGVVSSHRGQGVGRVLLEQTIRASADRGLQGLSLSVEDDNERARALYLSNGFVVAGRVGNSDTMVLRF</sequence>
<dbReference type="Pfam" id="PF00583">
    <property type="entry name" value="Acetyltransf_1"/>
    <property type="match status" value="1"/>
</dbReference>
<dbReference type="SUPFAM" id="SSF55729">
    <property type="entry name" value="Acyl-CoA N-acyltransferases (Nat)"/>
    <property type="match status" value="1"/>
</dbReference>
<evidence type="ECO:0000256" key="1">
    <source>
        <dbReference type="ARBA" id="ARBA00022679"/>
    </source>
</evidence>
<dbReference type="CDD" id="cd04301">
    <property type="entry name" value="NAT_SF"/>
    <property type="match status" value="1"/>
</dbReference>
<dbReference type="InterPro" id="IPR000182">
    <property type="entry name" value="GNAT_dom"/>
</dbReference>
<dbReference type="Gene3D" id="3.40.630.30">
    <property type="match status" value="1"/>
</dbReference>
<keyword evidence="2" id="KW-0012">Acyltransferase</keyword>